<evidence type="ECO:0000256" key="3">
    <source>
        <dbReference type="ARBA" id="ARBA00022771"/>
    </source>
</evidence>
<dbReference type="SUPFAM" id="SSF57667">
    <property type="entry name" value="beta-beta-alpha zinc fingers"/>
    <property type="match status" value="5"/>
</dbReference>
<proteinExistence type="predicted"/>
<dbReference type="FunFam" id="3.30.160.60:FF:000032">
    <property type="entry name" value="Krueppel-like factor 4"/>
    <property type="match status" value="1"/>
</dbReference>
<feature type="region of interest" description="Disordered" evidence="8">
    <location>
        <begin position="1"/>
        <end position="38"/>
    </location>
</feature>
<feature type="region of interest" description="Disordered" evidence="8">
    <location>
        <begin position="178"/>
        <end position="197"/>
    </location>
</feature>
<evidence type="ECO:0000256" key="7">
    <source>
        <dbReference type="PROSITE-ProRule" id="PRU00042"/>
    </source>
</evidence>
<dbReference type="PANTHER" id="PTHR46179">
    <property type="entry name" value="ZINC FINGER PROTEIN"/>
    <property type="match status" value="1"/>
</dbReference>
<dbReference type="GO" id="GO:0003712">
    <property type="term" value="F:transcription coregulator activity"/>
    <property type="evidence" value="ECO:0007669"/>
    <property type="project" value="TreeGrafter"/>
</dbReference>
<dbReference type="FunFam" id="3.30.160.60:FF:000007">
    <property type="entry name" value="Basic krueppel-like factor 3"/>
    <property type="match status" value="1"/>
</dbReference>
<dbReference type="InterPro" id="IPR051061">
    <property type="entry name" value="Zinc_finger_trans_reg"/>
</dbReference>
<feature type="compositionally biased region" description="Low complexity" evidence="8">
    <location>
        <begin position="531"/>
        <end position="554"/>
    </location>
</feature>
<feature type="region of interest" description="Disordered" evidence="8">
    <location>
        <begin position="1036"/>
        <end position="1058"/>
    </location>
</feature>
<keyword evidence="4" id="KW-0862">Zinc</keyword>
<evidence type="ECO:0000256" key="5">
    <source>
        <dbReference type="ARBA" id="ARBA00023015"/>
    </source>
</evidence>
<dbReference type="SMART" id="SM00355">
    <property type="entry name" value="ZnF_C2H2"/>
    <property type="match status" value="10"/>
</dbReference>
<feature type="domain" description="C2H2-type" evidence="9">
    <location>
        <begin position="984"/>
        <end position="1013"/>
    </location>
</feature>
<dbReference type="GO" id="GO:0008270">
    <property type="term" value="F:zinc ion binding"/>
    <property type="evidence" value="ECO:0007669"/>
    <property type="project" value="UniProtKB-KW"/>
</dbReference>
<feature type="domain" description="C2H2-type" evidence="9">
    <location>
        <begin position="951"/>
        <end position="982"/>
    </location>
</feature>
<dbReference type="RefSeq" id="XP_029650396.1">
    <property type="nucleotide sequence ID" value="XM_029794536.2"/>
</dbReference>
<dbReference type="GO" id="GO:0006357">
    <property type="term" value="P:regulation of transcription by RNA polymerase II"/>
    <property type="evidence" value="ECO:0007669"/>
    <property type="project" value="TreeGrafter"/>
</dbReference>
<dbReference type="Pfam" id="PF00096">
    <property type="entry name" value="zf-C2H2"/>
    <property type="match status" value="4"/>
</dbReference>
<feature type="compositionally biased region" description="Polar residues" evidence="8">
    <location>
        <begin position="28"/>
        <end position="38"/>
    </location>
</feature>
<evidence type="ECO:0000256" key="2">
    <source>
        <dbReference type="ARBA" id="ARBA00022737"/>
    </source>
</evidence>
<feature type="domain" description="C2H2-type" evidence="9">
    <location>
        <begin position="923"/>
        <end position="950"/>
    </location>
</feature>
<dbReference type="GO" id="GO:0005634">
    <property type="term" value="C:nucleus"/>
    <property type="evidence" value="ECO:0007669"/>
    <property type="project" value="TreeGrafter"/>
</dbReference>
<feature type="compositionally biased region" description="Polar residues" evidence="8">
    <location>
        <begin position="1166"/>
        <end position="1183"/>
    </location>
</feature>
<feature type="domain" description="C2H2-type" evidence="9">
    <location>
        <begin position="893"/>
        <end position="922"/>
    </location>
</feature>
<feature type="compositionally biased region" description="Low complexity" evidence="8">
    <location>
        <begin position="360"/>
        <end position="372"/>
    </location>
</feature>
<evidence type="ECO:0000256" key="8">
    <source>
        <dbReference type="SAM" id="MobiDB-lite"/>
    </source>
</evidence>
<feature type="compositionally biased region" description="Polar residues" evidence="8">
    <location>
        <begin position="344"/>
        <end position="353"/>
    </location>
</feature>
<keyword evidence="10" id="KW-1185">Reference proteome</keyword>
<dbReference type="PROSITE" id="PS00028">
    <property type="entry name" value="ZINC_FINGER_C2H2_1"/>
    <property type="match status" value="10"/>
</dbReference>
<feature type="domain" description="C2H2-type" evidence="9">
    <location>
        <begin position="771"/>
        <end position="795"/>
    </location>
</feature>
<keyword evidence="6" id="KW-0804">Transcription</keyword>
<evidence type="ECO:0000256" key="6">
    <source>
        <dbReference type="ARBA" id="ARBA00023163"/>
    </source>
</evidence>
<organism evidence="10 11">
    <name type="scientific">Octopus sinensis</name>
    <name type="common">East Asian common octopus</name>
    <dbReference type="NCBI Taxonomy" id="2607531"/>
    <lineage>
        <taxon>Eukaryota</taxon>
        <taxon>Metazoa</taxon>
        <taxon>Spiralia</taxon>
        <taxon>Lophotrochozoa</taxon>
        <taxon>Mollusca</taxon>
        <taxon>Cephalopoda</taxon>
        <taxon>Coleoidea</taxon>
        <taxon>Octopodiformes</taxon>
        <taxon>Octopoda</taxon>
        <taxon>Incirrata</taxon>
        <taxon>Octopodidae</taxon>
        <taxon>Octopus</taxon>
    </lineage>
</organism>
<reference evidence="11" key="1">
    <citation type="submission" date="2025-08" db="UniProtKB">
        <authorList>
            <consortium name="RefSeq"/>
        </authorList>
    </citation>
    <scope>IDENTIFICATION</scope>
</reference>
<protein>
    <submittedName>
        <fullName evidence="11">Rho GTPase-activating protein gacF-like isoform X1</fullName>
    </submittedName>
</protein>
<dbReference type="PROSITE" id="PS50157">
    <property type="entry name" value="ZINC_FINGER_C2H2_2"/>
    <property type="match status" value="9"/>
</dbReference>
<feature type="region of interest" description="Disordered" evidence="8">
    <location>
        <begin position="102"/>
        <end position="143"/>
    </location>
</feature>
<feature type="compositionally biased region" description="Basic residues" evidence="8">
    <location>
        <begin position="103"/>
        <end position="112"/>
    </location>
</feature>
<feature type="domain" description="C2H2-type" evidence="9">
    <location>
        <begin position="711"/>
        <end position="740"/>
    </location>
</feature>
<feature type="domain" description="C2H2-type" evidence="9">
    <location>
        <begin position="741"/>
        <end position="770"/>
    </location>
</feature>
<keyword evidence="2" id="KW-0677">Repeat</keyword>
<feature type="region of interest" description="Disordered" evidence="8">
    <location>
        <begin position="491"/>
        <end position="554"/>
    </location>
</feature>
<feature type="compositionally biased region" description="Low complexity" evidence="8">
    <location>
        <begin position="491"/>
        <end position="516"/>
    </location>
</feature>
<feature type="region of interest" description="Disordered" evidence="8">
    <location>
        <begin position="446"/>
        <end position="465"/>
    </location>
</feature>
<name>A0A6P7TN26_9MOLL</name>
<evidence type="ECO:0000256" key="4">
    <source>
        <dbReference type="ARBA" id="ARBA00022833"/>
    </source>
</evidence>
<dbReference type="SUPFAM" id="SSF64518">
    <property type="entry name" value="Phase 1 flagellin"/>
    <property type="match status" value="1"/>
</dbReference>
<gene>
    <name evidence="11" type="primary">LOC115223848</name>
</gene>
<keyword evidence="5" id="KW-0805">Transcription regulation</keyword>
<keyword evidence="1" id="KW-0479">Metal-binding</keyword>
<feature type="region of interest" description="Disordered" evidence="8">
    <location>
        <begin position="1154"/>
        <end position="1183"/>
    </location>
</feature>
<accession>A0A6P7TN26</accession>
<feature type="region of interest" description="Disordered" evidence="8">
    <location>
        <begin position="605"/>
        <end position="706"/>
    </location>
</feature>
<feature type="compositionally biased region" description="Polar residues" evidence="8">
    <location>
        <begin position="657"/>
        <end position="678"/>
    </location>
</feature>
<feature type="domain" description="C2H2-type" evidence="9">
    <location>
        <begin position="863"/>
        <end position="892"/>
    </location>
</feature>
<dbReference type="AlphaFoldDB" id="A0A6P7TN26"/>
<feature type="compositionally biased region" description="Low complexity" evidence="8">
    <location>
        <begin position="385"/>
        <end position="406"/>
    </location>
</feature>
<evidence type="ECO:0000313" key="10">
    <source>
        <dbReference type="Proteomes" id="UP000515154"/>
    </source>
</evidence>
<feature type="compositionally biased region" description="Low complexity" evidence="8">
    <location>
        <begin position="609"/>
        <end position="639"/>
    </location>
</feature>
<sequence length="1183" mass="128317">MSQKGGQHGGAHYRTHAESSRPKPGLNPNLSVSSKSTQKVFQDCLAATTDSQLPNGNTTVDAFQDGDRGTESYSIEAVGEQQHNNRTGRSPSVFSLSNSVLHRATKRQKRRSVSNTSVQSLRGNNIRSNRIVTTQKQKRKKKLEQVNNKSNLIDSNCESSDISNNSIIVIERLNYLSSEPSSSDDDDEEEVADGDDEAEHEIEDLHSYGEHSVAGSNGEWLKSRIRNLNSVVDFNLDQSHTDDQEVVDSLEELGSTSKAAKDIVVDEFFADEHLAVSPEEPGSVMPPLTGAEHVLVPPTTESIALYNNNNKHATDTEDIVTTSGTSPDRSRTAKISVAVGDIETGSTSRLSQITPPPDSSPTSTNTPSATTTNVFLVDNSEEPCSSSFPGLSSSSYSTTTTSNSSSLEASLLEFRRVGTDKSNTLMTPQELESMPDQGIEFEESVGPKQEVISPSSLTTCSTTSPSSSLSLSDSLSVLSDSPQSHQKLLASSSLLESPSRTTTPTPNNNNTNIITTDHSSNHDVKPIFIDSSSTSTGLTSSADTTSTTTTTAGLDSSLLNAGNFTLATISISTDRATNSTQILVNTNQGQQLYHINTADLTQPLSLPVTQAPPTTPSSSATTATRTTSASAPLSTSSQTNGPSAQTGYLLLPVNPAENGNSFLMTVPMTNGNVKQQPSKVEWSSVVKEESDDDTGSKSDSPSENTPVKKLWSCQQAGCEQVFKKLSKLKIHLMRHTGERPFRCNQPGCDWAFTTAYKLKRHVESHQGRKDYICDIDGCGRKFTTIYNLNSHKKLHERPCNEVCPKPNCNQRYPTKRQLDLHLKNHADVEKTYKCPVDGCNKVFLSPNCMGSHARVHQQDRDDLVCKYDGCGKVFNKVCRLKQHMRCHTGEKPYQCRVDGCSWAFATASKLKRHMSKHTGVRKWLCNACGKAFLRAEHLKGHLVTHSGTKPFQCPVDGCKTRFTAKSSLYIHLKKHDHSGKKITYHCPMEGCEKKYSTKVSLRNHIMKHYNNSTISASDSPHFDLVPLLGSDDISDAGLESLGQHSQSENQTTPVSGVNLTNSLSNSILGSTDPVLVGPSDYMSTDSEKLLSVAVNSASLFSSSDNLPPHGITLRDPETGVTYVQTQLLQDDPPNPEMYPGDGSLVTDLALHDASSNTAADSASEHGASSTEFTGTTINLQDLE</sequence>
<evidence type="ECO:0000313" key="11">
    <source>
        <dbReference type="RefSeq" id="XP_029650396.1"/>
    </source>
</evidence>
<feature type="domain" description="C2H2-type" evidence="9">
    <location>
        <begin position="832"/>
        <end position="861"/>
    </location>
</feature>
<dbReference type="KEGG" id="osn:115223848"/>
<dbReference type="InterPro" id="IPR013087">
    <property type="entry name" value="Znf_C2H2_type"/>
</dbReference>
<dbReference type="PANTHER" id="PTHR46179:SF26">
    <property type="entry name" value="ZINC FINGER PROTEIN 423 HOMOLOG"/>
    <property type="match status" value="1"/>
</dbReference>
<dbReference type="InterPro" id="IPR036236">
    <property type="entry name" value="Znf_C2H2_sf"/>
</dbReference>
<feature type="compositionally biased region" description="Acidic residues" evidence="8">
    <location>
        <begin position="182"/>
        <end position="197"/>
    </location>
</feature>
<dbReference type="Proteomes" id="UP000515154">
    <property type="component" value="Linkage group LG24"/>
</dbReference>
<evidence type="ECO:0000259" key="9">
    <source>
        <dbReference type="PROSITE" id="PS50157"/>
    </source>
</evidence>
<evidence type="ECO:0000256" key="1">
    <source>
        <dbReference type="ARBA" id="ARBA00022723"/>
    </source>
</evidence>
<feature type="compositionally biased region" description="Low complexity" evidence="8">
    <location>
        <begin position="453"/>
        <end position="465"/>
    </location>
</feature>
<feature type="compositionally biased region" description="Polar residues" evidence="8">
    <location>
        <begin position="1042"/>
        <end position="1058"/>
    </location>
</feature>
<dbReference type="Gene3D" id="3.30.160.60">
    <property type="entry name" value="Classic Zinc Finger"/>
    <property type="match status" value="9"/>
</dbReference>
<feature type="compositionally biased region" description="Polar residues" evidence="8">
    <location>
        <begin position="113"/>
        <end position="135"/>
    </location>
</feature>
<feature type="region of interest" description="Disordered" evidence="8">
    <location>
        <begin position="337"/>
        <end position="406"/>
    </location>
</feature>
<keyword evidence="3 7" id="KW-0863">Zinc-finger</keyword>